<proteinExistence type="predicted"/>
<dbReference type="AlphaFoldDB" id="A0ABD2CYI8"/>
<reference evidence="1 2" key="1">
    <citation type="journal article" date="2024" name="Ann. Entomol. Soc. Am.">
        <title>Genomic analyses of the southern and eastern yellowjacket wasps (Hymenoptera: Vespidae) reveal evolutionary signatures of social life.</title>
        <authorList>
            <person name="Catto M.A."/>
            <person name="Caine P.B."/>
            <person name="Orr S.E."/>
            <person name="Hunt B.G."/>
            <person name="Goodisman M.A.D."/>
        </authorList>
    </citation>
    <scope>NUCLEOTIDE SEQUENCE [LARGE SCALE GENOMIC DNA]</scope>
    <source>
        <strain evidence="1">232</strain>
        <tissue evidence="1">Head and thorax</tissue>
    </source>
</reference>
<keyword evidence="2" id="KW-1185">Reference proteome</keyword>
<sequence length="202" mass="24016">MLTRNHCLIFKLYTKVSVTLIRLLVYARDRYHLYKFIQYICIDAIDAQWEQCFLIALVIQILSTTITEITHATNESTNNSKYKIRKINNQGMVVDKPFGPSYPAILIRPNIRYIWLSDIILAVDKNIFPKNERITDNICLCITFQKYTHIKQYYLIVLFNTQLIIHPYNCNVKLHFNYSQNVMYFLLIEMLLLYLQTLYARG</sequence>
<accession>A0ABD2CYI8</accession>
<comment type="caution">
    <text evidence="1">The sequence shown here is derived from an EMBL/GenBank/DDBJ whole genome shotgun (WGS) entry which is preliminary data.</text>
</comment>
<organism evidence="1 2">
    <name type="scientific">Vespula maculifrons</name>
    <name type="common">Eastern yellow jacket</name>
    <name type="synonym">Wasp</name>
    <dbReference type="NCBI Taxonomy" id="7453"/>
    <lineage>
        <taxon>Eukaryota</taxon>
        <taxon>Metazoa</taxon>
        <taxon>Ecdysozoa</taxon>
        <taxon>Arthropoda</taxon>
        <taxon>Hexapoda</taxon>
        <taxon>Insecta</taxon>
        <taxon>Pterygota</taxon>
        <taxon>Neoptera</taxon>
        <taxon>Endopterygota</taxon>
        <taxon>Hymenoptera</taxon>
        <taxon>Apocrita</taxon>
        <taxon>Aculeata</taxon>
        <taxon>Vespoidea</taxon>
        <taxon>Vespidae</taxon>
        <taxon>Vespinae</taxon>
        <taxon>Vespula</taxon>
    </lineage>
</organism>
<protein>
    <submittedName>
        <fullName evidence="1">Uncharacterized protein</fullName>
    </submittedName>
</protein>
<name>A0ABD2CYI8_VESMC</name>
<evidence type="ECO:0000313" key="1">
    <source>
        <dbReference type="EMBL" id="KAL2750204.1"/>
    </source>
</evidence>
<dbReference type="EMBL" id="JAYRBN010000025">
    <property type="protein sequence ID" value="KAL2750204.1"/>
    <property type="molecule type" value="Genomic_DNA"/>
</dbReference>
<dbReference type="Proteomes" id="UP001607303">
    <property type="component" value="Unassembled WGS sequence"/>
</dbReference>
<evidence type="ECO:0000313" key="2">
    <source>
        <dbReference type="Proteomes" id="UP001607303"/>
    </source>
</evidence>
<gene>
    <name evidence="1" type="ORF">V1477_001700</name>
</gene>